<dbReference type="InterPro" id="IPR012675">
    <property type="entry name" value="Beta-grasp_dom_sf"/>
</dbReference>
<dbReference type="InterPro" id="IPR016155">
    <property type="entry name" value="Mopterin_synth/thiamin_S_b"/>
</dbReference>
<dbReference type="EMBL" id="CP015519">
    <property type="protein sequence ID" value="APG28589.1"/>
    <property type="molecule type" value="Genomic_DNA"/>
</dbReference>
<dbReference type="AlphaFoldDB" id="A0A1L3GRM7"/>
<accession>A0A1L3GRM7</accession>
<sequence>MRVNVRCFGTLEKFQKGTKPWEMPLGATVNEITQIMGVKPDEVKIAFVNHREVPLNTLLHEGDEVGLSPKTGGM</sequence>
<evidence type="ECO:0000313" key="2">
    <source>
        <dbReference type="Proteomes" id="UP000182517"/>
    </source>
</evidence>
<dbReference type="OrthoDB" id="9801945at2"/>
<protein>
    <recommendedName>
        <fullName evidence="3">MoaD/ThiS family protein</fullName>
    </recommendedName>
</protein>
<dbReference type="Proteomes" id="UP000182517">
    <property type="component" value="Chromosome"/>
</dbReference>
<gene>
    <name evidence="1" type="ORF">A7E78_12495</name>
</gene>
<dbReference type="RefSeq" id="WP_072284615.1">
    <property type="nucleotide sequence ID" value="NZ_CP015519.1"/>
</dbReference>
<proteinExistence type="predicted"/>
<keyword evidence="2" id="KW-1185">Reference proteome</keyword>
<evidence type="ECO:0008006" key="3">
    <source>
        <dbReference type="Google" id="ProtNLM"/>
    </source>
</evidence>
<evidence type="ECO:0000313" key="1">
    <source>
        <dbReference type="EMBL" id="APG28589.1"/>
    </source>
</evidence>
<dbReference type="SUPFAM" id="SSF54285">
    <property type="entry name" value="MoaD/ThiS"/>
    <property type="match status" value="1"/>
</dbReference>
<name>A0A1L3GRM7_9BACT</name>
<reference evidence="1 2" key="1">
    <citation type="journal article" date="2017" name="Genome Announc.">
        <title>Complete Genome Sequences of Two Acetylene-Fermenting Pelobacter acetylenicus Strains.</title>
        <authorList>
            <person name="Sutton J.M."/>
            <person name="Baesman S.M."/>
            <person name="Fierst J.L."/>
            <person name="Poret-Peterson A.T."/>
            <person name="Oremland R.S."/>
            <person name="Dunlap D.S."/>
            <person name="Akob D.M."/>
        </authorList>
    </citation>
    <scope>NUCLEOTIDE SEQUENCE [LARGE SCALE GENOMIC DNA]</scope>
    <source>
        <strain evidence="1 2">SFB93</strain>
    </source>
</reference>
<dbReference type="KEGG" id="pef:A7E78_12495"/>
<dbReference type="STRING" id="1842532.A7E78_12495"/>
<dbReference type="Gene3D" id="3.10.20.30">
    <property type="match status" value="1"/>
</dbReference>
<organism evidence="1 2">
    <name type="scientific">Syntrophotalea acetylenivorans</name>
    <dbReference type="NCBI Taxonomy" id="1842532"/>
    <lineage>
        <taxon>Bacteria</taxon>
        <taxon>Pseudomonadati</taxon>
        <taxon>Thermodesulfobacteriota</taxon>
        <taxon>Desulfuromonadia</taxon>
        <taxon>Desulfuromonadales</taxon>
        <taxon>Syntrophotaleaceae</taxon>
        <taxon>Syntrophotalea</taxon>
    </lineage>
</organism>